<proteinExistence type="predicted"/>
<gene>
    <name evidence="1" type="ORF">SAMN04488034_1093</name>
</gene>
<dbReference type="Proteomes" id="UP000199448">
    <property type="component" value="Unassembled WGS sequence"/>
</dbReference>
<evidence type="ECO:0008006" key="3">
    <source>
        <dbReference type="Google" id="ProtNLM"/>
    </source>
</evidence>
<dbReference type="AlphaFoldDB" id="A0A1H5P749"/>
<sequence>MKNGRTQWTKTELEIYILLLCANADKVEREAEIDLIKSKVDQDVFDKVYRDFSEETQENCLEKIRENIANHQYSHRELERLRKEMNAIFFADEKYRPMEQNLEKILNNMLY</sequence>
<dbReference type="STRING" id="390640.SAMN04488034_1093"/>
<evidence type="ECO:0000313" key="2">
    <source>
        <dbReference type="Proteomes" id="UP000199448"/>
    </source>
</evidence>
<dbReference type="SUPFAM" id="SSF158682">
    <property type="entry name" value="TerB-like"/>
    <property type="match status" value="1"/>
</dbReference>
<dbReference type="RefSeq" id="WP_093114041.1">
    <property type="nucleotide sequence ID" value="NZ_FNGG01000009.1"/>
</dbReference>
<name>A0A1H5P749_9FLAO</name>
<dbReference type="InterPro" id="IPR029024">
    <property type="entry name" value="TerB-like"/>
</dbReference>
<protein>
    <recommendedName>
        <fullName evidence="3">TerB family tellurite resistance protein</fullName>
    </recommendedName>
</protein>
<dbReference type="EMBL" id="FNUG01000009">
    <property type="protein sequence ID" value="SEF08871.1"/>
    <property type="molecule type" value="Genomic_DNA"/>
</dbReference>
<dbReference type="OrthoDB" id="9770030at2"/>
<evidence type="ECO:0000313" key="1">
    <source>
        <dbReference type="EMBL" id="SEF08871.1"/>
    </source>
</evidence>
<reference evidence="1 2" key="1">
    <citation type="submission" date="2016-10" db="EMBL/GenBank/DDBJ databases">
        <authorList>
            <person name="de Groot N.N."/>
        </authorList>
    </citation>
    <scope>NUCLEOTIDE SEQUENCE [LARGE SCALE GENOMIC DNA]</scope>
    <source>
        <strain evidence="1 2">DSM 23553</strain>
    </source>
</reference>
<organism evidence="1 2">
    <name type="scientific">Salinimicrobium catena</name>
    <dbReference type="NCBI Taxonomy" id="390640"/>
    <lineage>
        <taxon>Bacteria</taxon>
        <taxon>Pseudomonadati</taxon>
        <taxon>Bacteroidota</taxon>
        <taxon>Flavobacteriia</taxon>
        <taxon>Flavobacteriales</taxon>
        <taxon>Flavobacteriaceae</taxon>
        <taxon>Salinimicrobium</taxon>
    </lineage>
</organism>
<accession>A0A1H5P749</accession>
<keyword evidence="2" id="KW-1185">Reference proteome</keyword>